<comment type="similarity">
    <text evidence="4">Belongs to the cytochrome P450 family.</text>
</comment>
<evidence type="ECO:0000256" key="6">
    <source>
        <dbReference type="ARBA" id="ARBA00022617"/>
    </source>
</evidence>
<gene>
    <name evidence="14" type="primary">CYP1A1_5</name>
    <name evidence="14" type="ORF">P7K49_017214</name>
</gene>
<protein>
    <recommendedName>
        <fullName evidence="5">unspecific monooxygenase</fullName>
        <ecNumber evidence="5">1.14.14.1</ecNumber>
    </recommendedName>
</protein>
<evidence type="ECO:0000313" key="15">
    <source>
        <dbReference type="Proteomes" id="UP001266305"/>
    </source>
</evidence>
<keyword evidence="9" id="KW-0492">Microsome</keyword>
<evidence type="ECO:0000256" key="1">
    <source>
        <dbReference type="ARBA" id="ARBA00001971"/>
    </source>
</evidence>
<dbReference type="InterPro" id="IPR002401">
    <property type="entry name" value="Cyt_P450_E_grp-I"/>
</dbReference>
<dbReference type="SUPFAM" id="SSF48264">
    <property type="entry name" value="Cytochrome P450"/>
    <property type="match status" value="1"/>
</dbReference>
<dbReference type="PRINTS" id="PR00463">
    <property type="entry name" value="EP450I"/>
</dbReference>
<dbReference type="Gene3D" id="1.10.630.10">
    <property type="entry name" value="Cytochrome P450"/>
    <property type="match status" value="1"/>
</dbReference>
<sequence>MYLVTNPRVQRKIQEELDTVIGREQQPRLSDRPHLRYMEAFILETFRHSSFIPFTIPHSPNLPLQLPPSAYRKLWVNPSEFLPERFLTPDGGINKVLSEKVILFGMGKRKCTGETIARWEVFLFLAILLQQVEFSVPPGVKVDMTPIYGLTMKHPCCEHFQMQLRS</sequence>
<keyword evidence="10" id="KW-0560">Oxidoreductase</keyword>
<dbReference type="PRINTS" id="PR00385">
    <property type="entry name" value="P450"/>
</dbReference>
<keyword evidence="7" id="KW-0479">Metal-binding</keyword>
<dbReference type="InterPro" id="IPR036396">
    <property type="entry name" value="Cyt_P450_sf"/>
</dbReference>
<evidence type="ECO:0000256" key="13">
    <source>
        <dbReference type="ARBA" id="ARBA00023098"/>
    </source>
</evidence>
<evidence type="ECO:0000256" key="7">
    <source>
        <dbReference type="ARBA" id="ARBA00022723"/>
    </source>
</evidence>
<evidence type="ECO:0000256" key="8">
    <source>
        <dbReference type="ARBA" id="ARBA00022824"/>
    </source>
</evidence>
<evidence type="ECO:0000256" key="9">
    <source>
        <dbReference type="ARBA" id="ARBA00022848"/>
    </source>
</evidence>
<evidence type="ECO:0000313" key="14">
    <source>
        <dbReference type="EMBL" id="KAK2103358.1"/>
    </source>
</evidence>
<accession>A0ABQ9V3R6</accession>
<keyword evidence="6" id="KW-0349">Heme</keyword>
<dbReference type="EC" id="1.14.14.1" evidence="5"/>
<keyword evidence="13" id="KW-0443">Lipid metabolism</keyword>
<evidence type="ECO:0000256" key="10">
    <source>
        <dbReference type="ARBA" id="ARBA00023002"/>
    </source>
</evidence>
<evidence type="ECO:0000256" key="11">
    <source>
        <dbReference type="ARBA" id="ARBA00023004"/>
    </source>
</evidence>
<dbReference type="Pfam" id="PF00067">
    <property type="entry name" value="p450"/>
    <property type="match status" value="2"/>
</dbReference>
<evidence type="ECO:0000256" key="3">
    <source>
        <dbReference type="ARBA" id="ARBA00004406"/>
    </source>
</evidence>
<proteinExistence type="inferred from homology"/>
<organism evidence="14 15">
    <name type="scientific">Saguinus oedipus</name>
    <name type="common">Cotton-top tamarin</name>
    <name type="synonym">Oedipomidas oedipus</name>
    <dbReference type="NCBI Taxonomy" id="9490"/>
    <lineage>
        <taxon>Eukaryota</taxon>
        <taxon>Metazoa</taxon>
        <taxon>Chordata</taxon>
        <taxon>Craniata</taxon>
        <taxon>Vertebrata</taxon>
        <taxon>Euteleostomi</taxon>
        <taxon>Mammalia</taxon>
        <taxon>Eutheria</taxon>
        <taxon>Euarchontoglires</taxon>
        <taxon>Primates</taxon>
        <taxon>Haplorrhini</taxon>
        <taxon>Platyrrhini</taxon>
        <taxon>Cebidae</taxon>
        <taxon>Callitrichinae</taxon>
        <taxon>Saguinus</taxon>
    </lineage>
</organism>
<evidence type="ECO:0000256" key="4">
    <source>
        <dbReference type="ARBA" id="ARBA00010617"/>
    </source>
</evidence>
<comment type="subcellular location">
    <subcellularLocation>
        <location evidence="3">Endoplasmic reticulum membrane</location>
        <topology evidence="3">Peripheral membrane protein</topology>
    </subcellularLocation>
    <subcellularLocation>
        <location evidence="2">Microsome membrane</location>
        <topology evidence="2">Peripheral membrane protein</topology>
    </subcellularLocation>
</comment>
<dbReference type="Proteomes" id="UP001266305">
    <property type="component" value="Unassembled WGS sequence"/>
</dbReference>
<dbReference type="PANTHER" id="PTHR24289">
    <property type="entry name" value="STEROID 17-ALPHA-HYDROXYLASE/17,20 LYASE"/>
    <property type="match status" value="1"/>
</dbReference>
<evidence type="ECO:0000256" key="5">
    <source>
        <dbReference type="ARBA" id="ARBA00012109"/>
    </source>
</evidence>
<keyword evidence="11" id="KW-0408">Iron</keyword>
<dbReference type="InterPro" id="IPR001128">
    <property type="entry name" value="Cyt_P450"/>
</dbReference>
<comment type="caution">
    <text evidence="14">The sequence shown here is derived from an EMBL/GenBank/DDBJ whole genome shotgun (WGS) entry which is preliminary data.</text>
</comment>
<evidence type="ECO:0000256" key="12">
    <source>
        <dbReference type="ARBA" id="ARBA00023033"/>
    </source>
</evidence>
<name>A0ABQ9V3R6_SAGOE</name>
<dbReference type="EMBL" id="JASSZA010000008">
    <property type="protein sequence ID" value="KAK2103358.1"/>
    <property type="molecule type" value="Genomic_DNA"/>
</dbReference>
<evidence type="ECO:0000256" key="2">
    <source>
        <dbReference type="ARBA" id="ARBA00004174"/>
    </source>
</evidence>
<dbReference type="PANTHER" id="PTHR24289:SF21">
    <property type="entry name" value="CYTOCHROME P450 1A"/>
    <property type="match status" value="1"/>
</dbReference>
<comment type="cofactor">
    <cofactor evidence="1">
        <name>heme</name>
        <dbReference type="ChEBI" id="CHEBI:30413"/>
    </cofactor>
</comment>
<reference evidence="14 15" key="1">
    <citation type="submission" date="2023-05" db="EMBL/GenBank/DDBJ databases">
        <title>B98-5 Cell Line De Novo Hybrid Assembly: An Optical Mapping Approach.</title>
        <authorList>
            <person name="Kananen K."/>
            <person name="Auerbach J.A."/>
            <person name="Kautto E."/>
            <person name="Blachly J.S."/>
        </authorList>
    </citation>
    <scope>NUCLEOTIDE SEQUENCE [LARGE SCALE GENOMIC DNA]</scope>
    <source>
        <strain evidence="14">B95-8</strain>
        <tissue evidence="14">Cell line</tissue>
    </source>
</reference>
<keyword evidence="8" id="KW-0256">Endoplasmic reticulum</keyword>
<keyword evidence="12" id="KW-0503">Monooxygenase</keyword>
<keyword evidence="15" id="KW-1185">Reference proteome</keyword>